<dbReference type="AlphaFoldDB" id="A0A9Q0RM56"/>
<keyword evidence="9" id="KW-0131">Cell cycle</keyword>
<organism evidence="12 13">
    <name type="scientific">Blomia tropicalis</name>
    <name type="common">Mite</name>
    <dbReference type="NCBI Taxonomy" id="40697"/>
    <lineage>
        <taxon>Eukaryota</taxon>
        <taxon>Metazoa</taxon>
        <taxon>Ecdysozoa</taxon>
        <taxon>Arthropoda</taxon>
        <taxon>Chelicerata</taxon>
        <taxon>Arachnida</taxon>
        <taxon>Acari</taxon>
        <taxon>Acariformes</taxon>
        <taxon>Sarcoptiformes</taxon>
        <taxon>Astigmata</taxon>
        <taxon>Glycyphagoidea</taxon>
        <taxon>Echimyopodidae</taxon>
        <taxon>Blomia</taxon>
    </lineage>
</organism>
<dbReference type="InterPro" id="IPR011990">
    <property type="entry name" value="TPR-like_helical_dom_sf"/>
</dbReference>
<dbReference type="OMA" id="QDAWYLS"/>
<proteinExistence type="inferred from homology"/>
<evidence type="ECO:0000256" key="9">
    <source>
        <dbReference type="ARBA" id="ARBA00023306"/>
    </source>
</evidence>
<dbReference type="SUPFAM" id="SSF48452">
    <property type="entry name" value="TPR-like"/>
    <property type="match status" value="2"/>
</dbReference>
<keyword evidence="6" id="KW-0802">TPR repeat</keyword>
<evidence type="ECO:0000313" key="12">
    <source>
        <dbReference type="EMBL" id="KAJ6219381.1"/>
    </source>
</evidence>
<keyword evidence="4" id="KW-0132">Cell division</keyword>
<dbReference type="Proteomes" id="UP001142055">
    <property type="component" value="Chromosome 2"/>
</dbReference>
<dbReference type="GO" id="GO:0051301">
    <property type="term" value="P:cell division"/>
    <property type="evidence" value="ECO:0007669"/>
    <property type="project" value="UniProtKB-KW"/>
</dbReference>
<evidence type="ECO:0000256" key="2">
    <source>
        <dbReference type="ARBA" id="ARBA00008585"/>
    </source>
</evidence>
<comment type="function">
    <text evidence="10">Required for association of the cohesin complex with chromatin during interphase. Plays a role in sister chromatid cohesion and normal progression through prometaphase.</text>
</comment>
<protein>
    <recommendedName>
        <fullName evidence="3">MAU2 chromatid cohesion factor homolog</fullName>
    </recommendedName>
    <alternativeName>
        <fullName evidence="11">Cohesin loading complex subunit SCC4 homolog</fullName>
    </alternativeName>
</protein>
<evidence type="ECO:0000256" key="6">
    <source>
        <dbReference type="ARBA" id="ARBA00022803"/>
    </source>
</evidence>
<dbReference type="GO" id="GO:0007064">
    <property type="term" value="P:mitotic sister chromatid cohesion"/>
    <property type="evidence" value="ECO:0007669"/>
    <property type="project" value="InterPro"/>
</dbReference>
<reference evidence="12" key="1">
    <citation type="submission" date="2022-12" db="EMBL/GenBank/DDBJ databases">
        <title>Genome assemblies of Blomia tropicalis.</title>
        <authorList>
            <person name="Cui Y."/>
        </authorList>
    </citation>
    <scope>NUCLEOTIDE SEQUENCE</scope>
    <source>
        <tissue evidence="12">Adult mites</tissue>
    </source>
</reference>
<dbReference type="Gene3D" id="1.25.40.10">
    <property type="entry name" value="Tetratricopeptide repeat domain"/>
    <property type="match status" value="2"/>
</dbReference>
<evidence type="ECO:0000256" key="11">
    <source>
        <dbReference type="ARBA" id="ARBA00030523"/>
    </source>
</evidence>
<evidence type="ECO:0000256" key="3">
    <source>
        <dbReference type="ARBA" id="ARBA00017198"/>
    </source>
</evidence>
<evidence type="ECO:0000256" key="5">
    <source>
        <dbReference type="ARBA" id="ARBA00022776"/>
    </source>
</evidence>
<dbReference type="EMBL" id="JAPWDV010000002">
    <property type="protein sequence ID" value="KAJ6219381.1"/>
    <property type="molecule type" value="Genomic_DNA"/>
</dbReference>
<accession>A0A9Q0RM56</accession>
<evidence type="ECO:0000313" key="13">
    <source>
        <dbReference type="Proteomes" id="UP001142055"/>
    </source>
</evidence>
<keyword evidence="5" id="KW-0498">Mitosis</keyword>
<keyword evidence="8" id="KW-0539">Nucleus</keyword>
<name>A0A9Q0RM56_BLOTA</name>
<comment type="subcellular location">
    <subcellularLocation>
        <location evidence="1">Nucleus</location>
        <location evidence="1">Nucleoplasm</location>
    </subcellularLocation>
</comment>
<sequence>MGSYDQNAQNNYMALVSMAEEFRTQNPPDIRNCVQCLFAIINLGLPYQPIEAKTYLQIGSLLLENTTNLEHAKNHLQKAWRLTQSLSNCEEIKFESMSLLARVYEKMNQTQTSKEILRKGIDESRHVVYWNIKLLFQLAQIHANDLEYSEAANVLNVGAEFAYLSGAHYTRILFLLSRSMMLMIDKRINEVHPVLTLAGQLVEQWTGNVHLKEALKVFFLVLQVCHHLNVGQVKSVRPCLKLLQQSIQNITTTSFHMEEEYSGMSSNDMFLWMPKEHMCILVYLVTVLHSMQSGYMEKAQKYTEKALMQIDKLRAVGSHSMLNTFQLILLEHIAMCRLVMGNRTLAIKETVQALNICYREPKLKFRHKPLVHSLLGMYAMSMNITDSAENQLTMSLSLPGACNELRILTSLNLAIVYIRNKREKELHELLTKLNPDTLLSTSQSLKAAAYYVFGLNSYFQQRYNDAKRYLRETLKMANAEDLNRLTSCSLVLLGHIFYSLGNGRESMNMVTPAMQLASKIPDTQVQLWATALLKDLYGPNNPRQQEAIQMHNQFSQILLSDQYQALQVPEHNYIHWYDNQST</sequence>
<dbReference type="InterPro" id="IPR019440">
    <property type="entry name" value="MAU2"/>
</dbReference>
<dbReference type="Pfam" id="PF10345">
    <property type="entry name" value="Cohesin_load"/>
    <property type="match status" value="1"/>
</dbReference>
<evidence type="ECO:0000256" key="10">
    <source>
        <dbReference type="ARBA" id="ARBA00025632"/>
    </source>
</evidence>
<comment type="caution">
    <text evidence="12">The sequence shown here is derived from an EMBL/GenBank/DDBJ whole genome shotgun (WGS) entry which is preliminary data.</text>
</comment>
<dbReference type="OrthoDB" id="5565328at2759"/>
<comment type="similarity">
    <text evidence="2">Belongs to the SCC4/mau-2 family.</text>
</comment>
<evidence type="ECO:0000256" key="4">
    <source>
        <dbReference type="ARBA" id="ARBA00022618"/>
    </source>
</evidence>
<dbReference type="GO" id="GO:0005654">
    <property type="term" value="C:nucleoplasm"/>
    <property type="evidence" value="ECO:0007669"/>
    <property type="project" value="UniProtKB-SubCell"/>
</dbReference>
<evidence type="ECO:0000256" key="7">
    <source>
        <dbReference type="ARBA" id="ARBA00022829"/>
    </source>
</evidence>
<evidence type="ECO:0000256" key="8">
    <source>
        <dbReference type="ARBA" id="ARBA00023242"/>
    </source>
</evidence>
<keyword evidence="13" id="KW-1185">Reference proteome</keyword>
<keyword evidence="7" id="KW-0159">Chromosome partition</keyword>
<gene>
    <name evidence="12" type="ORF">RDWZM_005193</name>
</gene>
<dbReference type="GO" id="GO:0007059">
    <property type="term" value="P:chromosome segregation"/>
    <property type="evidence" value="ECO:0007669"/>
    <property type="project" value="UniProtKB-KW"/>
</dbReference>
<dbReference type="PANTHER" id="PTHR21394">
    <property type="entry name" value="MAU2 CHROMATID COHESION FACTOR HOMOLOG"/>
    <property type="match status" value="1"/>
</dbReference>
<evidence type="ECO:0000256" key="1">
    <source>
        <dbReference type="ARBA" id="ARBA00004642"/>
    </source>
</evidence>